<organism evidence="1 2">
    <name type="scientific">Zophobas morio</name>
    <dbReference type="NCBI Taxonomy" id="2755281"/>
    <lineage>
        <taxon>Eukaryota</taxon>
        <taxon>Metazoa</taxon>
        <taxon>Ecdysozoa</taxon>
        <taxon>Arthropoda</taxon>
        <taxon>Hexapoda</taxon>
        <taxon>Insecta</taxon>
        <taxon>Pterygota</taxon>
        <taxon>Neoptera</taxon>
        <taxon>Endopterygota</taxon>
        <taxon>Coleoptera</taxon>
        <taxon>Polyphaga</taxon>
        <taxon>Cucujiformia</taxon>
        <taxon>Tenebrionidae</taxon>
        <taxon>Zophobas</taxon>
    </lineage>
</organism>
<evidence type="ECO:0000313" key="1">
    <source>
        <dbReference type="EMBL" id="KAJ3643661.1"/>
    </source>
</evidence>
<accession>A0AA38HV76</accession>
<gene>
    <name evidence="1" type="ORF">Zmor_026360</name>
</gene>
<comment type="caution">
    <text evidence="1">The sequence shown here is derived from an EMBL/GenBank/DDBJ whole genome shotgun (WGS) entry which is preliminary data.</text>
</comment>
<dbReference type="EMBL" id="JALNTZ010000008">
    <property type="protein sequence ID" value="KAJ3643661.1"/>
    <property type="molecule type" value="Genomic_DNA"/>
</dbReference>
<keyword evidence="2" id="KW-1185">Reference proteome</keyword>
<sequence>MPGASPDDELRQDATGLYQHSGLQRKLSKRCSADNSILAFAEFSFGMKGQMVAVKCSTGFIKLTKY</sequence>
<protein>
    <submittedName>
        <fullName evidence="1">Uncharacterized protein</fullName>
    </submittedName>
</protein>
<reference evidence="1" key="1">
    <citation type="journal article" date="2023" name="G3 (Bethesda)">
        <title>Whole genome assemblies of Zophobas morio and Tenebrio molitor.</title>
        <authorList>
            <person name="Kaur S."/>
            <person name="Stinson S.A."/>
            <person name="diCenzo G.C."/>
        </authorList>
    </citation>
    <scope>NUCLEOTIDE SEQUENCE</scope>
    <source>
        <strain evidence="1">QUZm001</strain>
    </source>
</reference>
<evidence type="ECO:0000313" key="2">
    <source>
        <dbReference type="Proteomes" id="UP001168821"/>
    </source>
</evidence>
<proteinExistence type="predicted"/>
<name>A0AA38HV76_9CUCU</name>
<dbReference type="AlphaFoldDB" id="A0AA38HV76"/>
<dbReference type="Proteomes" id="UP001168821">
    <property type="component" value="Unassembled WGS sequence"/>
</dbReference>